<comment type="caution">
    <text evidence="3">The sequence shown here is derived from an EMBL/GenBank/DDBJ whole genome shotgun (WGS) entry which is preliminary data.</text>
</comment>
<reference evidence="3 4" key="1">
    <citation type="submission" date="2019-11" db="EMBL/GenBank/DDBJ databases">
        <title>Description of Pedobacter sp. LMG 31462T.</title>
        <authorList>
            <person name="Carlier A."/>
            <person name="Qi S."/>
            <person name="Vandamme P."/>
        </authorList>
    </citation>
    <scope>NUCLEOTIDE SEQUENCE [LARGE SCALE GENOMIC DNA]</scope>
    <source>
        <strain evidence="3 4">LMG 31462</strain>
    </source>
</reference>
<feature type="transmembrane region" description="Helical" evidence="1">
    <location>
        <begin position="252"/>
        <end position="273"/>
    </location>
</feature>
<evidence type="ECO:0000259" key="2">
    <source>
        <dbReference type="SMART" id="SM00014"/>
    </source>
</evidence>
<gene>
    <name evidence="3" type="ORF">GM920_00860</name>
</gene>
<evidence type="ECO:0000313" key="3">
    <source>
        <dbReference type="EMBL" id="MBB2147448.1"/>
    </source>
</evidence>
<dbReference type="EMBL" id="WNXC01000001">
    <property type="protein sequence ID" value="MBB2147448.1"/>
    <property type="molecule type" value="Genomic_DNA"/>
</dbReference>
<dbReference type="Pfam" id="PF01569">
    <property type="entry name" value="PAP2"/>
    <property type="match status" value="1"/>
</dbReference>
<feature type="transmembrane region" description="Helical" evidence="1">
    <location>
        <begin position="195"/>
        <end position="214"/>
    </location>
</feature>
<dbReference type="SMART" id="SM00014">
    <property type="entry name" value="acidPPc"/>
    <property type="match status" value="1"/>
</dbReference>
<dbReference type="InterPro" id="IPR036938">
    <property type="entry name" value="PAP2/HPO_sf"/>
</dbReference>
<dbReference type="InterPro" id="IPR000326">
    <property type="entry name" value="PAP2/HPO"/>
</dbReference>
<evidence type="ECO:0000313" key="4">
    <source>
        <dbReference type="Proteomes" id="UP000636110"/>
    </source>
</evidence>
<dbReference type="PANTHER" id="PTHR14969:SF13">
    <property type="entry name" value="AT30094P"/>
    <property type="match status" value="1"/>
</dbReference>
<feature type="domain" description="Phosphatidic acid phosphatase type 2/haloperoxidase" evidence="2">
    <location>
        <begin position="93"/>
        <end position="210"/>
    </location>
</feature>
<dbReference type="Proteomes" id="UP000636110">
    <property type="component" value="Unassembled WGS sequence"/>
</dbReference>
<protein>
    <submittedName>
        <fullName evidence="3">Phosphatase PAP2 family protein</fullName>
    </submittedName>
</protein>
<dbReference type="SUPFAM" id="SSF48317">
    <property type="entry name" value="Acid phosphatase/Vanadium-dependent haloperoxidase"/>
    <property type="match status" value="1"/>
</dbReference>
<feature type="transmembrane region" description="Helical" evidence="1">
    <location>
        <begin position="67"/>
        <end position="86"/>
    </location>
</feature>
<keyword evidence="1" id="KW-0472">Membrane</keyword>
<keyword evidence="1" id="KW-1133">Transmembrane helix</keyword>
<accession>A0ABR6ESS6</accession>
<proteinExistence type="predicted"/>
<keyword evidence="4" id="KW-1185">Reference proteome</keyword>
<dbReference type="CDD" id="cd01610">
    <property type="entry name" value="PAP2_like"/>
    <property type="match status" value="1"/>
</dbReference>
<dbReference type="PANTHER" id="PTHR14969">
    <property type="entry name" value="SPHINGOSINE-1-PHOSPHATE PHOSPHOHYDROLASE"/>
    <property type="match status" value="1"/>
</dbReference>
<keyword evidence="1" id="KW-0812">Transmembrane</keyword>
<feature type="transmembrane region" description="Helical" evidence="1">
    <location>
        <begin position="141"/>
        <end position="160"/>
    </location>
</feature>
<dbReference type="Gene3D" id="1.20.144.10">
    <property type="entry name" value="Phosphatidic acid phosphatase type 2/haloperoxidase"/>
    <property type="match status" value="1"/>
</dbReference>
<feature type="transmembrane region" description="Helical" evidence="1">
    <location>
        <begin position="226"/>
        <end position="246"/>
    </location>
</feature>
<feature type="transmembrane region" description="Helical" evidence="1">
    <location>
        <begin position="12"/>
        <end position="32"/>
    </location>
</feature>
<name>A0ABR6ESS6_9SPHI</name>
<feature type="transmembrane region" description="Helical" evidence="1">
    <location>
        <begin position="167"/>
        <end position="189"/>
    </location>
</feature>
<organism evidence="3 4">
    <name type="scientific">Pedobacter gandavensis</name>
    <dbReference type="NCBI Taxonomy" id="2679963"/>
    <lineage>
        <taxon>Bacteria</taxon>
        <taxon>Pseudomonadati</taxon>
        <taxon>Bacteroidota</taxon>
        <taxon>Sphingobacteriia</taxon>
        <taxon>Sphingobacteriales</taxon>
        <taxon>Sphingobacteriaceae</taxon>
        <taxon>Pedobacter</taxon>
    </lineage>
</organism>
<evidence type="ECO:0000256" key="1">
    <source>
        <dbReference type="SAM" id="Phobius"/>
    </source>
</evidence>
<sequence length="275" mass="31353">MNTIVIKNYSRLKPTLFLLPSIFLVLIVVLLYQQDALSVDKYIQIQKNAFIFLNSKLALFPKTMFNLTQLGDEIVLISFLGIFIIYAPKMWECLISASLISCIICTSLKEIFSVPRPAAVFDHDRFVIIGKALTGHNSLPSGHSITVFTVLTVLLFAFMPQRLNYKILWCIFIIGAGLILVFTRVGVGAHYPLDVIIGGLIGYISGLLGVFINEKYPIWTWINNKRYYPIIILFFLFCCISLVNRLLDDHLIIFYLSLITLVISLYRIINVYVKK</sequence>